<protein>
    <recommendedName>
        <fullName evidence="5">Ribonuclease VapC</fullName>
        <shortName evidence="5">RNase VapC</shortName>
        <ecNumber evidence="5">3.1.-.-</ecNumber>
    </recommendedName>
    <alternativeName>
        <fullName evidence="5">Toxin VapC</fullName>
    </alternativeName>
</protein>
<reference evidence="7 8" key="1">
    <citation type="submission" date="2019-04" db="EMBL/GenBank/DDBJ databases">
        <title>Mesorhizobium composti sp. nov., isolated from compost.</title>
        <authorList>
            <person name="Lin S.-Y."/>
            <person name="Hameed A."/>
            <person name="Hsieh Y.-T."/>
            <person name="Young C.-C."/>
        </authorList>
    </citation>
    <scope>NUCLEOTIDE SEQUENCE [LARGE SCALE GENOMIC DNA]</scope>
    <source>
        <strain evidence="7 8">CC-YTH430</strain>
    </source>
</reference>
<evidence type="ECO:0000256" key="2">
    <source>
        <dbReference type="ARBA" id="ARBA00022722"/>
    </source>
</evidence>
<dbReference type="InterPro" id="IPR002716">
    <property type="entry name" value="PIN_dom"/>
</dbReference>
<organism evidence="7 8">
    <name type="scientific">Ollibium composti</name>
    <dbReference type="NCBI Taxonomy" id="2675109"/>
    <lineage>
        <taxon>Bacteria</taxon>
        <taxon>Pseudomonadati</taxon>
        <taxon>Pseudomonadota</taxon>
        <taxon>Alphaproteobacteria</taxon>
        <taxon>Hyphomicrobiales</taxon>
        <taxon>Phyllobacteriaceae</taxon>
        <taxon>Ollibium</taxon>
    </lineage>
</organism>
<feature type="domain" description="PIN" evidence="6">
    <location>
        <begin position="13"/>
        <end position="130"/>
    </location>
</feature>
<evidence type="ECO:0000256" key="3">
    <source>
        <dbReference type="ARBA" id="ARBA00022723"/>
    </source>
</evidence>
<dbReference type="EMBL" id="SSNY01000017">
    <property type="protein sequence ID" value="THF54639.1"/>
    <property type="molecule type" value="Genomic_DNA"/>
</dbReference>
<keyword evidence="5" id="KW-0800">Toxin</keyword>
<dbReference type="InterPro" id="IPR029060">
    <property type="entry name" value="PIN-like_dom_sf"/>
</dbReference>
<feature type="binding site" evidence="5">
    <location>
        <position position="106"/>
    </location>
    <ligand>
        <name>Mg(2+)</name>
        <dbReference type="ChEBI" id="CHEBI:18420"/>
    </ligand>
</feature>
<comment type="caution">
    <text evidence="7">The sequence shown here is derived from an EMBL/GenBank/DDBJ whole genome shotgun (WGS) entry which is preliminary data.</text>
</comment>
<dbReference type="CDD" id="cd18683">
    <property type="entry name" value="PIN_VapC-like"/>
    <property type="match status" value="1"/>
</dbReference>
<feature type="binding site" evidence="5">
    <location>
        <position position="14"/>
    </location>
    <ligand>
        <name>Mg(2+)</name>
        <dbReference type="ChEBI" id="CHEBI:18420"/>
    </ligand>
</feature>
<keyword evidence="2 5" id="KW-0540">Nuclease</keyword>
<keyword evidence="4 5" id="KW-0378">Hydrolase</keyword>
<dbReference type="Gene3D" id="3.40.50.1010">
    <property type="entry name" value="5'-nuclease"/>
    <property type="match status" value="1"/>
</dbReference>
<evidence type="ECO:0000313" key="7">
    <source>
        <dbReference type="EMBL" id="THF54639.1"/>
    </source>
</evidence>
<dbReference type="PANTHER" id="PTHR39664">
    <property type="match status" value="1"/>
</dbReference>
<keyword evidence="5" id="KW-0460">Magnesium</keyword>
<evidence type="ECO:0000256" key="5">
    <source>
        <dbReference type="HAMAP-Rule" id="MF_00265"/>
    </source>
</evidence>
<dbReference type="Proteomes" id="UP000306441">
    <property type="component" value="Unassembled WGS sequence"/>
</dbReference>
<proteinExistence type="inferred from homology"/>
<keyword evidence="8" id="KW-1185">Reference proteome</keyword>
<name>A0ABY2Q1C5_9HYPH</name>
<keyword evidence="3 5" id="KW-0479">Metal-binding</keyword>
<sequence>MERTPRQKAMKAVDTNILLRYVLRDDEDQFARAAAFFGTRTAQDPAFVSLVVLAEFAWALRQRYRFHRTAIRSLVETLMEAAEIVLEDETILATVVAEAERGDLADHLIAYSARRAGCSATVTFDAEAARRVPSLELLS</sequence>
<evidence type="ECO:0000256" key="1">
    <source>
        <dbReference type="ARBA" id="ARBA00022649"/>
    </source>
</evidence>
<dbReference type="SUPFAM" id="SSF88723">
    <property type="entry name" value="PIN domain-like"/>
    <property type="match status" value="1"/>
</dbReference>
<keyword evidence="1 5" id="KW-1277">Toxin-antitoxin system</keyword>
<gene>
    <name evidence="5" type="primary">vapC</name>
    <name evidence="7" type="ORF">E6C48_21255</name>
</gene>
<dbReference type="InterPro" id="IPR022907">
    <property type="entry name" value="VapC_family"/>
</dbReference>
<accession>A0ABY2Q1C5</accession>
<comment type="similarity">
    <text evidence="5">Belongs to the PINc/VapC protein family.</text>
</comment>
<evidence type="ECO:0000313" key="8">
    <source>
        <dbReference type="Proteomes" id="UP000306441"/>
    </source>
</evidence>
<dbReference type="Pfam" id="PF01850">
    <property type="entry name" value="PIN"/>
    <property type="match status" value="1"/>
</dbReference>
<dbReference type="PANTHER" id="PTHR39664:SF2">
    <property type="entry name" value="NUCLEIC ACID-BINDING PROTEIN, CONTAINING PIN DOMAIN-RELATED"/>
    <property type="match status" value="1"/>
</dbReference>
<dbReference type="HAMAP" id="MF_00265">
    <property type="entry name" value="VapC_Nob1"/>
    <property type="match status" value="1"/>
</dbReference>
<comment type="function">
    <text evidence="5">Toxic component of a toxin-antitoxin (TA) system. An RNase.</text>
</comment>
<comment type="cofactor">
    <cofactor evidence="5">
        <name>Mg(2+)</name>
        <dbReference type="ChEBI" id="CHEBI:18420"/>
    </cofactor>
</comment>
<evidence type="ECO:0000259" key="6">
    <source>
        <dbReference type="Pfam" id="PF01850"/>
    </source>
</evidence>
<dbReference type="EC" id="3.1.-.-" evidence="5"/>
<evidence type="ECO:0000256" key="4">
    <source>
        <dbReference type="ARBA" id="ARBA00022801"/>
    </source>
</evidence>